<comment type="caution">
    <text evidence="1">The sequence shown here is derived from an EMBL/GenBank/DDBJ whole genome shotgun (WGS) entry which is preliminary data.</text>
</comment>
<protein>
    <submittedName>
        <fullName evidence="1">Uncharacterized protein</fullName>
    </submittedName>
</protein>
<accession>A0A432ZBX4</accession>
<name>A0A432ZBX4_9GAMM</name>
<organism evidence="1 2">
    <name type="scientific">Idiomarina seosinensis</name>
    <dbReference type="NCBI Taxonomy" id="281739"/>
    <lineage>
        <taxon>Bacteria</taxon>
        <taxon>Pseudomonadati</taxon>
        <taxon>Pseudomonadota</taxon>
        <taxon>Gammaproteobacteria</taxon>
        <taxon>Alteromonadales</taxon>
        <taxon>Idiomarinaceae</taxon>
        <taxon>Idiomarina</taxon>
    </lineage>
</organism>
<dbReference type="OrthoDB" id="6396041at2"/>
<evidence type="ECO:0000313" key="2">
    <source>
        <dbReference type="Proteomes" id="UP000287908"/>
    </source>
</evidence>
<keyword evidence="2" id="KW-1185">Reference proteome</keyword>
<dbReference type="EMBL" id="PIQF01000003">
    <property type="protein sequence ID" value="RUO75446.1"/>
    <property type="molecule type" value="Genomic_DNA"/>
</dbReference>
<proteinExistence type="predicted"/>
<evidence type="ECO:0000313" key="1">
    <source>
        <dbReference type="EMBL" id="RUO75446.1"/>
    </source>
</evidence>
<dbReference type="RefSeq" id="WP_126785293.1">
    <property type="nucleotide sequence ID" value="NZ_PIQF01000003.1"/>
</dbReference>
<sequence length="514" mass="60772">MSALQLEELKLEKERRYQEWWAYVYASCSVVDRLRGDEGLLVETKKILPWLRQIDYKYHLISTYERDDESRYLGSLVKLANCLVYSHHKTVIKDGLDHRVYEQMVLELRNPFRKLNNDEKAIVEQLHQVSLKFGFLIVALLISPRVKTNWRAFVESKDEDLKLIKDWSCFPYRSIEESPENFQIAVPPYGAIIKEPWDVVIFYDLEHDEPEEIALKLEGIFFENKTGKLNKKRKPKKIEVGNRKKYSFALYFEKSKVNKTRVMNILNSQIQVLKSYLNGSGLLLKQPLKPINFNEWLAGYKSVRKLPPFRDKYTLKTKYPSEFLLSSFLAPFHYEDMPQLKVQIEKYNEKVEKRNYSANTVYRRITNAKKLSEGLLGRKRMLDKDNFRRAVAIEIWQNLPQATSLRKTGKSKAVKEVIDWLLANKKAAIEYYRPNYFHYILKEGVDAHDSEVKRDPVEGYPPDDFKDERYCDVPGEQELLEREFYTDLELTENCIEQADYLRVGSIRKAKRVKN</sequence>
<reference evidence="1 2" key="1">
    <citation type="journal article" date="2011" name="Front. Microbiol.">
        <title>Genomic signatures of strain selection and enhancement in Bacillus atrophaeus var. globigii, a historical biowarfare simulant.</title>
        <authorList>
            <person name="Gibbons H.S."/>
            <person name="Broomall S.M."/>
            <person name="McNew L.A."/>
            <person name="Daligault H."/>
            <person name="Chapman C."/>
            <person name="Bruce D."/>
            <person name="Karavis M."/>
            <person name="Krepps M."/>
            <person name="McGregor P.A."/>
            <person name="Hong C."/>
            <person name="Park K.H."/>
            <person name="Akmal A."/>
            <person name="Feldman A."/>
            <person name="Lin J.S."/>
            <person name="Chang W.E."/>
            <person name="Higgs B.W."/>
            <person name="Demirev P."/>
            <person name="Lindquist J."/>
            <person name="Liem A."/>
            <person name="Fochler E."/>
            <person name="Read T.D."/>
            <person name="Tapia R."/>
            <person name="Johnson S."/>
            <person name="Bishop-Lilly K.A."/>
            <person name="Detter C."/>
            <person name="Han C."/>
            <person name="Sozhamannan S."/>
            <person name="Rosenzweig C.N."/>
            <person name="Skowronski E.W."/>
        </authorList>
    </citation>
    <scope>NUCLEOTIDE SEQUENCE [LARGE SCALE GENOMIC DNA]</scope>
    <source>
        <strain evidence="1 2">CL-SP19</strain>
    </source>
</reference>
<dbReference type="AlphaFoldDB" id="A0A432ZBX4"/>
<gene>
    <name evidence="1" type="ORF">CWI81_10770</name>
</gene>
<dbReference type="Proteomes" id="UP000287908">
    <property type="component" value="Unassembled WGS sequence"/>
</dbReference>